<comment type="caution">
    <text evidence="2">The sequence shown here is derived from an EMBL/GenBank/DDBJ whole genome shotgun (WGS) entry which is preliminary data.</text>
</comment>
<feature type="chain" id="PRO_5045363539" description="Secreted protein" evidence="1">
    <location>
        <begin position="26"/>
        <end position="146"/>
    </location>
</feature>
<evidence type="ECO:0000313" key="3">
    <source>
        <dbReference type="Proteomes" id="UP000604117"/>
    </source>
</evidence>
<keyword evidence="3" id="KW-1185">Reference proteome</keyword>
<gene>
    <name evidence="2" type="ORF">Asi02nite_07630</name>
</gene>
<proteinExistence type="predicted"/>
<reference evidence="2 3" key="1">
    <citation type="submission" date="2021-01" db="EMBL/GenBank/DDBJ databases">
        <title>Whole genome shotgun sequence of Asanoa siamensis NBRC 107932.</title>
        <authorList>
            <person name="Komaki H."/>
            <person name="Tamura T."/>
        </authorList>
    </citation>
    <scope>NUCLEOTIDE SEQUENCE [LARGE SCALE GENOMIC DNA]</scope>
    <source>
        <strain evidence="2 3">NBRC 107932</strain>
    </source>
</reference>
<accession>A0ABQ4CIX2</accession>
<name>A0ABQ4CIX2_9ACTN</name>
<keyword evidence="1" id="KW-0732">Signal</keyword>
<feature type="signal peptide" evidence="1">
    <location>
        <begin position="1"/>
        <end position="25"/>
    </location>
</feature>
<evidence type="ECO:0008006" key="4">
    <source>
        <dbReference type="Google" id="ProtNLM"/>
    </source>
</evidence>
<protein>
    <recommendedName>
        <fullName evidence="4">Secreted protein</fullName>
    </recommendedName>
</protein>
<organism evidence="2 3">
    <name type="scientific">Asanoa siamensis</name>
    <dbReference type="NCBI Taxonomy" id="926357"/>
    <lineage>
        <taxon>Bacteria</taxon>
        <taxon>Bacillati</taxon>
        <taxon>Actinomycetota</taxon>
        <taxon>Actinomycetes</taxon>
        <taxon>Micromonosporales</taxon>
        <taxon>Micromonosporaceae</taxon>
        <taxon>Asanoa</taxon>
    </lineage>
</organism>
<sequence length="146" mass="15011">MKVRLSRTRGLIVAAVAAGATVAVAVPAGAAVQLQSESPPATVRIVESAQLKANGAGLVATVLVKCKAGTSFTAQVDVSQRVGGVVTRGGGYVYGTCTGSRERVKIGLSPSPKAFKAGEAFATADVNFEYPYWTTVQARREITLVG</sequence>
<evidence type="ECO:0000256" key="1">
    <source>
        <dbReference type="SAM" id="SignalP"/>
    </source>
</evidence>
<dbReference type="EMBL" id="BONE01000004">
    <property type="protein sequence ID" value="GIF71245.1"/>
    <property type="molecule type" value="Genomic_DNA"/>
</dbReference>
<dbReference type="Proteomes" id="UP000604117">
    <property type="component" value="Unassembled WGS sequence"/>
</dbReference>
<dbReference type="RefSeq" id="WP_203710736.1">
    <property type="nucleotide sequence ID" value="NZ_BONE01000004.1"/>
</dbReference>
<evidence type="ECO:0000313" key="2">
    <source>
        <dbReference type="EMBL" id="GIF71245.1"/>
    </source>
</evidence>